<evidence type="ECO:0000313" key="7">
    <source>
        <dbReference type="EMBL" id="PIP28821.1"/>
    </source>
</evidence>
<feature type="transmembrane region" description="Helical" evidence="6">
    <location>
        <begin position="139"/>
        <end position="155"/>
    </location>
</feature>
<dbReference type="InterPro" id="IPR011923">
    <property type="entry name" value="RodA/MrdB"/>
</dbReference>
<dbReference type="EMBL" id="PCRX01000048">
    <property type="protein sequence ID" value="PIP28821.1"/>
    <property type="molecule type" value="Genomic_DNA"/>
</dbReference>
<feature type="transmembrane region" description="Helical" evidence="6">
    <location>
        <begin position="45"/>
        <end position="64"/>
    </location>
</feature>
<feature type="transmembrane region" description="Helical" evidence="6">
    <location>
        <begin position="264"/>
        <end position="294"/>
    </location>
</feature>
<evidence type="ECO:0000256" key="2">
    <source>
        <dbReference type="ARBA" id="ARBA00022692"/>
    </source>
</evidence>
<dbReference type="PANTHER" id="PTHR30474">
    <property type="entry name" value="CELL CYCLE PROTEIN"/>
    <property type="match status" value="1"/>
</dbReference>
<evidence type="ECO:0000313" key="8">
    <source>
        <dbReference type="Proteomes" id="UP000231235"/>
    </source>
</evidence>
<feature type="transmembrane region" description="Helical" evidence="6">
    <location>
        <begin position="339"/>
        <end position="360"/>
    </location>
</feature>
<dbReference type="PANTHER" id="PTHR30474:SF1">
    <property type="entry name" value="PEPTIDOGLYCAN GLYCOSYLTRANSFERASE MRDB"/>
    <property type="match status" value="1"/>
</dbReference>
<sequence>MIKNYLQYLKKIDWLLLAPTMLLTILGLASLYTGTLNVENPDWTLFNKQLIFFVIGFAAMILASAIDYRRLKDYSLILYFGSIILMIAVLLWGATIRGTTGWFYFFGFGLQPVELTKFILVISLAYVYTKRKGRENESGTILITALLTLIPAALAMLQPDFGSAAVMLAIGLGFFGLLSMKPKHLIILLIGVVILSMAAWNLLLFDYQKTRISTFLNPTSNPLKEGYNVRQSVIAIGSGQLLGRGLGLGTQSQLRFLPETQTDFIFAMIAEALGLVGTILVLGLFTVLLLRLILIMRQARDDFSCYLVYGFGLIFFVQLVINLGMNMGMLPVAGLSLPFISYGGSFLVVAMFATGIVVNIRIRQKILA</sequence>
<dbReference type="GO" id="GO:0051301">
    <property type="term" value="P:cell division"/>
    <property type="evidence" value="ECO:0007669"/>
    <property type="project" value="InterPro"/>
</dbReference>
<keyword evidence="3" id="KW-0133">Cell shape</keyword>
<gene>
    <name evidence="7" type="ORF">COX28_02665</name>
</gene>
<evidence type="ECO:0000256" key="1">
    <source>
        <dbReference type="ARBA" id="ARBA00004141"/>
    </source>
</evidence>
<keyword evidence="2 6" id="KW-0812">Transmembrane</keyword>
<protein>
    <submittedName>
        <fullName evidence="7">Rod shape-determining protein RodA</fullName>
    </submittedName>
</protein>
<evidence type="ECO:0000256" key="3">
    <source>
        <dbReference type="ARBA" id="ARBA00022960"/>
    </source>
</evidence>
<feature type="transmembrane region" description="Helical" evidence="6">
    <location>
        <begin position="161"/>
        <end position="178"/>
    </location>
</feature>
<dbReference type="GO" id="GO:0005886">
    <property type="term" value="C:plasma membrane"/>
    <property type="evidence" value="ECO:0007669"/>
    <property type="project" value="TreeGrafter"/>
</dbReference>
<dbReference type="Pfam" id="PF01098">
    <property type="entry name" value="FTSW_RODA_SPOVE"/>
    <property type="match status" value="1"/>
</dbReference>
<feature type="transmembrane region" description="Helical" evidence="6">
    <location>
        <begin position="12"/>
        <end position="33"/>
    </location>
</feature>
<dbReference type="InterPro" id="IPR001182">
    <property type="entry name" value="FtsW/RodA"/>
</dbReference>
<comment type="subcellular location">
    <subcellularLocation>
        <location evidence="1">Membrane</location>
        <topology evidence="1">Multi-pass membrane protein</topology>
    </subcellularLocation>
</comment>
<name>A0A2G9Z6Q8_9BACT</name>
<comment type="caution">
    <text evidence="7">The sequence shown here is derived from an EMBL/GenBank/DDBJ whole genome shotgun (WGS) entry which is preliminary data.</text>
</comment>
<dbReference type="AlphaFoldDB" id="A0A2G9Z6Q8"/>
<organism evidence="7 8">
    <name type="scientific">Candidatus Kuenenbacteria bacterium CG23_combo_of_CG06-09_8_20_14_all_39_39</name>
    <dbReference type="NCBI Taxonomy" id="1974623"/>
    <lineage>
        <taxon>Bacteria</taxon>
        <taxon>Candidatus Kueneniibacteriota</taxon>
    </lineage>
</organism>
<dbReference type="GO" id="GO:0032153">
    <property type="term" value="C:cell division site"/>
    <property type="evidence" value="ECO:0007669"/>
    <property type="project" value="TreeGrafter"/>
</dbReference>
<dbReference type="NCBIfam" id="TIGR02210">
    <property type="entry name" value="rodA_shape"/>
    <property type="match status" value="1"/>
</dbReference>
<evidence type="ECO:0000256" key="5">
    <source>
        <dbReference type="ARBA" id="ARBA00023136"/>
    </source>
</evidence>
<feature type="transmembrane region" description="Helical" evidence="6">
    <location>
        <begin position="306"/>
        <end position="327"/>
    </location>
</feature>
<dbReference type="GO" id="GO:0015648">
    <property type="term" value="F:lipid-linked peptidoglycan transporter activity"/>
    <property type="evidence" value="ECO:0007669"/>
    <property type="project" value="TreeGrafter"/>
</dbReference>
<feature type="transmembrane region" description="Helical" evidence="6">
    <location>
        <begin position="102"/>
        <end position="127"/>
    </location>
</feature>
<keyword evidence="5 6" id="KW-0472">Membrane</keyword>
<reference evidence="7 8" key="1">
    <citation type="submission" date="2017-09" db="EMBL/GenBank/DDBJ databases">
        <title>Depth-based differentiation of microbial function through sediment-hosted aquifers and enrichment of novel symbionts in the deep terrestrial subsurface.</title>
        <authorList>
            <person name="Probst A.J."/>
            <person name="Ladd B."/>
            <person name="Jarett J.K."/>
            <person name="Geller-Mcgrath D.E."/>
            <person name="Sieber C.M."/>
            <person name="Emerson J.B."/>
            <person name="Anantharaman K."/>
            <person name="Thomas B.C."/>
            <person name="Malmstrom R."/>
            <person name="Stieglmeier M."/>
            <person name="Klingl A."/>
            <person name="Woyke T."/>
            <person name="Ryan C.M."/>
            <person name="Banfield J.F."/>
        </authorList>
    </citation>
    <scope>NUCLEOTIDE SEQUENCE [LARGE SCALE GENOMIC DNA]</scope>
    <source>
        <strain evidence="7">CG23_combo_of_CG06-09_8_20_14_all_39_39</strain>
    </source>
</reference>
<evidence type="ECO:0000256" key="4">
    <source>
        <dbReference type="ARBA" id="ARBA00022989"/>
    </source>
</evidence>
<evidence type="ECO:0000256" key="6">
    <source>
        <dbReference type="SAM" id="Phobius"/>
    </source>
</evidence>
<feature type="transmembrane region" description="Helical" evidence="6">
    <location>
        <begin position="76"/>
        <end position="96"/>
    </location>
</feature>
<dbReference type="GO" id="GO:0008360">
    <property type="term" value="P:regulation of cell shape"/>
    <property type="evidence" value="ECO:0007669"/>
    <property type="project" value="UniProtKB-KW"/>
</dbReference>
<feature type="transmembrane region" description="Helical" evidence="6">
    <location>
        <begin position="185"/>
        <end position="205"/>
    </location>
</feature>
<keyword evidence="4 6" id="KW-1133">Transmembrane helix</keyword>
<dbReference type="Proteomes" id="UP000231235">
    <property type="component" value="Unassembled WGS sequence"/>
</dbReference>
<proteinExistence type="predicted"/>
<accession>A0A2G9Z6Q8</accession>